<feature type="transmembrane region" description="Helical" evidence="6">
    <location>
        <begin position="676"/>
        <end position="695"/>
    </location>
</feature>
<protein>
    <submittedName>
        <fullName evidence="8">Helix-turn-helix domain-containing protein</fullName>
    </submittedName>
</protein>
<dbReference type="InterPro" id="IPR013783">
    <property type="entry name" value="Ig-like_fold"/>
</dbReference>
<evidence type="ECO:0000256" key="1">
    <source>
        <dbReference type="ARBA" id="ARBA00022553"/>
    </source>
</evidence>
<keyword evidence="2" id="KW-0805">Transcription regulation</keyword>
<evidence type="ECO:0000313" key="9">
    <source>
        <dbReference type="Proteomes" id="UP000831290"/>
    </source>
</evidence>
<accession>A0A9E6ZLY4</accession>
<evidence type="ECO:0000256" key="2">
    <source>
        <dbReference type="ARBA" id="ARBA00023015"/>
    </source>
</evidence>
<dbReference type="RefSeq" id="WP_255841948.1">
    <property type="nucleotide sequence ID" value="NZ_CP094358.1"/>
</dbReference>
<dbReference type="Gene3D" id="1.10.10.60">
    <property type="entry name" value="Homeodomain-like"/>
    <property type="match status" value="1"/>
</dbReference>
<dbReference type="InterPro" id="IPR009057">
    <property type="entry name" value="Homeodomain-like_sf"/>
</dbReference>
<sequence length="1235" mass="143206">MKLTFFFFLIFLYGLIHAQNIKFKSLTTEDGLSNNSVNDIISDDKGRLWIATWDGLNLYDGHHFKVFKNEQNSTASIGGNVVYELCRDSNKNIWILTDNNSVSRYIGNNRFENYFFHYPPNELFLSKSGEIFVRCDSIYFKFDDKNFIKSTNPGMKQKDKTILNNLLLTKYPDLLINESLKDREGNIWYATRNNGLYIIPNHISNIHNDQVEHYLYDLYSPYSFTSNEIEKLYEDDFGNVWLGHKDGGISMAYKGSQQITTVTPHPVTFPHLPNETIRAITKDFHSNIWIGYYTEGLFYYSPKTKCYLKFNISKAKKNKDWNRIRSLFTSSDGSVWAGTYAGVIQIKNNICTYYTAKENNNFPNNRNYSFYEDDNKHLWIACWGGLAKFSLDHLKFEAFTGQEKLNDLHIRKVIATDNKIVLATEKNGVVILNPSTGETFSITIKNGLLGNSIYSVFKDEETDYYWIASLGGISVYNKQKGIIKNITENNGLPSHMVYSLTLNNEKVWISTTKGIAAIDKKDFSVMSLNPDEGWQATEFSEGAYYHDMKGTLFFGGINGLNYFHPSKISFSTELPKLHVNIDNANNYSPTIVKKYFDNFLKIEITPVSFTKSINNKVLYKLSGYDKTWNEFSLNPILYNDLPSGHYTLEVKNSLSKNEDENIQVDIIIEKPFYNTFPFYSILFILSLIVTSYLIVNKNRKTIRYQKKLEEKILERTCIINQQKQDLLLINNELDEKNKAISQQKEQLLKIHHNLKNQDFEIEKFKTFVLSEFKEPLAKIIEISNKLSNNEEEEKKAISQQSGKLINLLLEWDYLDQVSDLDDSRTATAKLTAILKPLAENLKLLALKNKINLDYHVDIDDFWVEIDILRFKLLFKYLFNDIIKYATKNSHLQVIIKNKKHLITLKIQSDSKILAENFLSIQHFSPYFRAVKTLTEALHGTLKTDKKSKIDIIVELPVKIVNIEGNFTDEINWKHLNLSERLPADKNNILVLCNENDCSSSLQLLENEQNNLLFENTVGAVSSAVKHLNVDALILYNTPLTDKLVKFLNNMKNNDLQKTLPIIYISEQIDYFLQELTIELVDTFIQLPASKLFIQKKILKLLKTREEYQKESFKKEFFNFISEPEGVISQNEMLVKKALKIIKSNISDPSFNVESLQKQLQISRIKCYRIFKEVLKQSPSDIIINLRMQKAEYLLKNKPLNISEVSFECGFNDPKYFGRLFKRHFGNSPKVYKNQN</sequence>
<dbReference type="SUPFAM" id="SSF63829">
    <property type="entry name" value="Calcium-dependent phosphotriesterase"/>
    <property type="match status" value="2"/>
</dbReference>
<keyword evidence="9" id="KW-1185">Reference proteome</keyword>
<dbReference type="PROSITE" id="PS01124">
    <property type="entry name" value="HTH_ARAC_FAMILY_2"/>
    <property type="match status" value="1"/>
</dbReference>
<keyword evidence="1" id="KW-0597">Phosphoprotein</keyword>
<dbReference type="InterPro" id="IPR018060">
    <property type="entry name" value="HTH_AraC"/>
</dbReference>
<evidence type="ECO:0000256" key="3">
    <source>
        <dbReference type="ARBA" id="ARBA00023125"/>
    </source>
</evidence>
<dbReference type="Pfam" id="PF07494">
    <property type="entry name" value="Reg_prop"/>
    <property type="match status" value="3"/>
</dbReference>
<dbReference type="InterPro" id="IPR020449">
    <property type="entry name" value="Tscrpt_reg_AraC-type_HTH"/>
</dbReference>
<reference evidence="8" key="1">
    <citation type="submission" date="2022-03" db="EMBL/GenBank/DDBJ databases">
        <title>Description of Abyssus ytuae gen. nov., sp. nov., a novel member of the family Flavobacteriaceae isolated from the sediment of Mariana Trench.</title>
        <authorList>
            <person name="Zhang J."/>
            <person name="Xu X."/>
        </authorList>
    </citation>
    <scope>NUCLEOTIDE SEQUENCE</scope>
    <source>
        <strain evidence="8">MT3330</strain>
    </source>
</reference>
<dbReference type="EMBL" id="CP094358">
    <property type="protein sequence ID" value="UOB16715.1"/>
    <property type="molecule type" value="Genomic_DNA"/>
</dbReference>
<feature type="coiled-coil region" evidence="5">
    <location>
        <begin position="719"/>
        <end position="757"/>
    </location>
</feature>
<evidence type="ECO:0000256" key="4">
    <source>
        <dbReference type="ARBA" id="ARBA00023163"/>
    </source>
</evidence>
<dbReference type="PANTHER" id="PTHR43547:SF2">
    <property type="entry name" value="HYBRID SIGNAL TRANSDUCTION HISTIDINE KINASE C"/>
    <property type="match status" value="1"/>
</dbReference>
<dbReference type="PROSITE" id="PS00041">
    <property type="entry name" value="HTH_ARAC_FAMILY_1"/>
    <property type="match status" value="1"/>
</dbReference>
<evidence type="ECO:0000256" key="6">
    <source>
        <dbReference type="SAM" id="Phobius"/>
    </source>
</evidence>
<dbReference type="InterPro" id="IPR011123">
    <property type="entry name" value="Y_Y_Y"/>
</dbReference>
<dbReference type="Proteomes" id="UP000831290">
    <property type="component" value="Chromosome"/>
</dbReference>
<organism evidence="8 9">
    <name type="scientific">Abyssalbus ytuae</name>
    <dbReference type="NCBI Taxonomy" id="2926907"/>
    <lineage>
        <taxon>Bacteria</taxon>
        <taxon>Pseudomonadati</taxon>
        <taxon>Bacteroidota</taxon>
        <taxon>Flavobacteriia</taxon>
        <taxon>Flavobacteriales</taxon>
        <taxon>Flavobacteriaceae</taxon>
        <taxon>Abyssalbus</taxon>
    </lineage>
</organism>
<dbReference type="Gene3D" id="2.130.10.10">
    <property type="entry name" value="YVTN repeat-like/Quinoprotein amine dehydrogenase"/>
    <property type="match status" value="2"/>
</dbReference>
<proteinExistence type="predicted"/>
<evidence type="ECO:0000259" key="7">
    <source>
        <dbReference type="PROSITE" id="PS01124"/>
    </source>
</evidence>
<dbReference type="Pfam" id="PF07495">
    <property type="entry name" value="Y_Y_Y"/>
    <property type="match status" value="1"/>
</dbReference>
<keyword evidence="4" id="KW-0804">Transcription</keyword>
<keyword evidence="5" id="KW-0175">Coiled coil</keyword>
<keyword evidence="3" id="KW-0238">DNA-binding</keyword>
<dbReference type="SUPFAM" id="SSF46689">
    <property type="entry name" value="Homeodomain-like"/>
    <property type="match status" value="1"/>
</dbReference>
<dbReference type="Pfam" id="PF12833">
    <property type="entry name" value="HTH_18"/>
    <property type="match status" value="1"/>
</dbReference>
<dbReference type="GO" id="GO:0003700">
    <property type="term" value="F:DNA-binding transcription factor activity"/>
    <property type="evidence" value="ECO:0007669"/>
    <property type="project" value="InterPro"/>
</dbReference>
<evidence type="ECO:0000313" key="8">
    <source>
        <dbReference type="EMBL" id="UOB16715.1"/>
    </source>
</evidence>
<dbReference type="GO" id="GO:0000155">
    <property type="term" value="F:phosphorelay sensor kinase activity"/>
    <property type="evidence" value="ECO:0007669"/>
    <property type="project" value="TreeGrafter"/>
</dbReference>
<gene>
    <name evidence="8" type="ORF">MQE35_13330</name>
</gene>
<evidence type="ECO:0000256" key="5">
    <source>
        <dbReference type="SAM" id="Coils"/>
    </source>
</evidence>
<dbReference type="PANTHER" id="PTHR43547">
    <property type="entry name" value="TWO-COMPONENT HISTIDINE KINASE"/>
    <property type="match status" value="1"/>
</dbReference>
<dbReference type="PRINTS" id="PR00032">
    <property type="entry name" value="HTHARAC"/>
</dbReference>
<feature type="domain" description="HTH araC/xylS-type" evidence="7">
    <location>
        <begin position="1135"/>
        <end position="1234"/>
    </location>
</feature>
<keyword evidence="6" id="KW-1133">Transmembrane helix</keyword>
<dbReference type="InterPro" id="IPR018062">
    <property type="entry name" value="HTH_AraC-typ_CS"/>
</dbReference>
<dbReference type="InterPro" id="IPR015943">
    <property type="entry name" value="WD40/YVTN_repeat-like_dom_sf"/>
</dbReference>
<dbReference type="AlphaFoldDB" id="A0A9E6ZLY4"/>
<dbReference type="GO" id="GO:0043565">
    <property type="term" value="F:sequence-specific DNA binding"/>
    <property type="evidence" value="ECO:0007669"/>
    <property type="project" value="InterPro"/>
</dbReference>
<dbReference type="KEGG" id="fbm:MQE35_13330"/>
<dbReference type="Gene3D" id="2.60.40.10">
    <property type="entry name" value="Immunoglobulins"/>
    <property type="match status" value="1"/>
</dbReference>
<dbReference type="SMART" id="SM00342">
    <property type="entry name" value="HTH_ARAC"/>
    <property type="match status" value="1"/>
</dbReference>
<dbReference type="InterPro" id="IPR011110">
    <property type="entry name" value="Reg_prop"/>
</dbReference>
<keyword evidence="6" id="KW-0812">Transmembrane</keyword>
<keyword evidence="6" id="KW-0472">Membrane</keyword>
<name>A0A9E6ZLY4_9FLAO</name>